<protein>
    <submittedName>
        <fullName evidence="2">Uncharacterized protein</fullName>
    </submittedName>
</protein>
<evidence type="ECO:0000313" key="3">
    <source>
        <dbReference type="Proteomes" id="UP000499080"/>
    </source>
</evidence>
<accession>A0A4Y2BPW0</accession>
<dbReference type="EMBL" id="BGPR01000101">
    <property type="protein sequence ID" value="GBL94261.1"/>
    <property type="molecule type" value="Genomic_DNA"/>
</dbReference>
<evidence type="ECO:0000313" key="2">
    <source>
        <dbReference type="EMBL" id="GBL94261.1"/>
    </source>
</evidence>
<sequence length="177" mass="19125">MDYSITATAAVPVVNAVTVIVALVAYFLLPHLHLSVTDCQISPVDVPVTITNDAIHAGNKEGLLRREPFREVSVSDSGAYRNHLDPAGKRPVYLNDGRCNSSNAEARVLVAISGHSPTPPVEGTHYRPQKASSSHYCNHQESETSLTYPACHPRTRGVPQGDSGSDEIFHVLLLVYG</sequence>
<keyword evidence="1" id="KW-0812">Transmembrane</keyword>
<dbReference type="Proteomes" id="UP000499080">
    <property type="component" value="Unassembled WGS sequence"/>
</dbReference>
<comment type="caution">
    <text evidence="2">The sequence shown here is derived from an EMBL/GenBank/DDBJ whole genome shotgun (WGS) entry which is preliminary data.</text>
</comment>
<evidence type="ECO:0000256" key="1">
    <source>
        <dbReference type="SAM" id="Phobius"/>
    </source>
</evidence>
<organism evidence="2 3">
    <name type="scientific">Araneus ventricosus</name>
    <name type="common">Orbweaver spider</name>
    <name type="synonym">Epeira ventricosa</name>
    <dbReference type="NCBI Taxonomy" id="182803"/>
    <lineage>
        <taxon>Eukaryota</taxon>
        <taxon>Metazoa</taxon>
        <taxon>Ecdysozoa</taxon>
        <taxon>Arthropoda</taxon>
        <taxon>Chelicerata</taxon>
        <taxon>Arachnida</taxon>
        <taxon>Araneae</taxon>
        <taxon>Araneomorphae</taxon>
        <taxon>Entelegynae</taxon>
        <taxon>Araneoidea</taxon>
        <taxon>Araneidae</taxon>
        <taxon>Araneus</taxon>
    </lineage>
</organism>
<name>A0A4Y2BPW0_ARAVE</name>
<feature type="transmembrane region" description="Helical" evidence="1">
    <location>
        <begin position="7"/>
        <end position="29"/>
    </location>
</feature>
<proteinExistence type="predicted"/>
<reference evidence="2 3" key="1">
    <citation type="journal article" date="2019" name="Sci. Rep.">
        <title>Orb-weaving spider Araneus ventricosus genome elucidates the spidroin gene catalogue.</title>
        <authorList>
            <person name="Kono N."/>
            <person name="Nakamura H."/>
            <person name="Ohtoshi R."/>
            <person name="Moran D.A.P."/>
            <person name="Shinohara A."/>
            <person name="Yoshida Y."/>
            <person name="Fujiwara M."/>
            <person name="Mori M."/>
            <person name="Tomita M."/>
            <person name="Arakawa K."/>
        </authorList>
    </citation>
    <scope>NUCLEOTIDE SEQUENCE [LARGE SCALE GENOMIC DNA]</scope>
</reference>
<gene>
    <name evidence="2" type="ORF">AVEN_16788_1</name>
</gene>
<keyword evidence="1" id="KW-1133">Transmembrane helix</keyword>
<keyword evidence="1" id="KW-0472">Membrane</keyword>
<dbReference type="AlphaFoldDB" id="A0A4Y2BPW0"/>
<keyword evidence="3" id="KW-1185">Reference proteome</keyword>